<evidence type="ECO:0000256" key="4">
    <source>
        <dbReference type="ARBA" id="ARBA00023029"/>
    </source>
</evidence>
<name>A0ABD3PU29_9STRA</name>
<dbReference type="GO" id="GO:0003917">
    <property type="term" value="F:DNA topoisomerase type I (single strand cut, ATP-independent) activity"/>
    <property type="evidence" value="ECO:0007669"/>
    <property type="project" value="UniProtKB-EC"/>
</dbReference>
<dbReference type="PRINTS" id="PR00417">
    <property type="entry name" value="PRTPISMRASEI"/>
</dbReference>
<keyword evidence="4 8" id="KW-0799">Topoisomerase</keyword>
<dbReference type="Pfam" id="PF00098">
    <property type="entry name" value="zf-CCHC"/>
    <property type="match status" value="1"/>
</dbReference>
<keyword evidence="7" id="KW-0862">Zinc</keyword>
<keyword evidence="6 8" id="KW-0413">Isomerase</keyword>
<evidence type="ECO:0000256" key="1">
    <source>
        <dbReference type="ARBA" id="ARBA00000213"/>
    </source>
</evidence>
<dbReference type="GO" id="GO:0003677">
    <property type="term" value="F:DNA binding"/>
    <property type="evidence" value="ECO:0007669"/>
    <property type="project" value="UniProtKB-KW"/>
</dbReference>
<dbReference type="Proteomes" id="UP001530400">
    <property type="component" value="Unassembled WGS sequence"/>
</dbReference>
<feature type="domain" description="CCHC-type" evidence="10">
    <location>
        <begin position="999"/>
        <end position="1014"/>
    </location>
</feature>
<dbReference type="AlphaFoldDB" id="A0ABD3PU29"/>
<dbReference type="SMART" id="SM00343">
    <property type="entry name" value="ZnF_C2HC"/>
    <property type="match status" value="1"/>
</dbReference>
<evidence type="ECO:0000313" key="13">
    <source>
        <dbReference type="Proteomes" id="UP001530400"/>
    </source>
</evidence>
<dbReference type="InterPro" id="IPR013826">
    <property type="entry name" value="Topo_IA_cen_sub3"/>
</dbReference>
<dbReference type="CDD" id="cd03362">
    <property type="entry name" value="TOPRIM_TopoIA_TopoIII"/>
    <property type="match status" value="1"/>
</dbReference>
<evidence type="ECO:0000256" key="2">
    <source>
        <dbReference type="ARBA" id="ARBA00009446"/>
    </source>
</evidence>
<dbReference type="Gene3D" id="1.10.460.10">
    <property type="entry name" value="Topoisomerase I, domain 2"/>
    <property type="match status" value="1"/>
</dbReference>
<dbReference type="PROSITE" id="PS52039">
    <property type="entry name" value="TOPO_IA_2"/>
    <property type="match status" value="1"/>
</dbReference>
<dbReference type="Pfam" id="PF01131">
    <property type="entry name" value="Topoisom_bac"/>
    <property type="match status" value="1"/>
</dbReference>
<evidence type="ECO:0000259" key="11">
    <source>
        <dbReference type="PROSITE" id="PS52039"/>
    </source>
</evidence>
<organism evidence="12 13">
    <name type="scientific">Cyclotella atomus</name>
    <dbReference type="NCBI Taxonomy" id="382360"/>
    <lineage>
        <taxon>Eukaryota</taxon>
        <taxon>Sar</taxon>
        <taxon>Stramenopiles</taxon>
        <taxon>Ochrophyta</taxon>
        <taxon>Bacillariophyta</taxon>
        <taxon>Coscinodiscophyceae</taxon>
        <taxon>Thalassiosirophycidae</taxon>
        <taxon>Stephanodiscales</taxon>
        <taxon>Stephanodiscaceae</taxon>
        <taxon>Cyclotella</taxon>
    </lineage>
</organism>
<feature type="region of interest" description="Disordered" evidence="9">
    <location>
        <begin position="924"/>
        <end position="990"/>
    </location>
</feature>
<sequence>MAPPIVLNVAEKPSVARALAQVFSTPPSRSRPNHNGQPTAVFECDNVLFPPLHSQGHGIPSSSRPEPHVMITTAVRGHLASQDFPPSYGWSKCPPVALFDAPIITQYSEDMQSLERMLCNLSKRCSALILWLDCDREGEAISDEVRTACLRGNPRLAPRMYRAKFSTVMPGEIKRALSSLGRVNENFVRAVQCRSEHDLRVGAAFTRFQTLRLQKKFHGFLSKEHGGGVVSYGPCQFPTLGFVVERWARIETFVVEDFWFLEMAIRLNEDGSVVNDAASASDDTGLVNSYRQQQGSGGNSRAIRLNWKRARLYDRIVTLALYDACLDAAEAVVTSVTGRPKNKWRPVPLATVELQKRASKYLRIGSEELMQKAEELYQQGFISYPRTETEKFRPEFNHHELIQSFQAVQGELGNYANRLLSDNNFQIPRAGQNDDNAHPPITPCKAVDPSTIHDPSQRKIYELVVKHYLACCSRDAVGRETELTLQIASEEFVAKGLMILERNWLEIYQPWERWSTGQGELPKARVGTRIVPTSLTMNEGQTTPPLPISEVELIALMDKNGIGTDATIAQHITTIIERNYAQKDANQRFHPTKLGIALVEGYNSMGYQLNKPDLRREMEAECTRVANGHKSKEDVLGPVLAKMLDCFRHANNEVHKLDEAMSRHFDKLGSNQNNDYVMLQANFSVCGECNGMMVLKQLQSRGNQRNSDENAPKLLQCNTCSQAYLMPRYHTQVTPAMNQNNQREALLCPLCQFQVVKVANGDNSYHICPKCHRDAPVEHGGDASTDFPCTKCTNNECSLASGVRGGDIEVFPCPFCPAEASGKVGLKKHTSGYRLQCSNGGRVGCHYTIWLPKEASEISIEGVGSEENNAQSSSFACGNCSNQNKLVRKIKFVWRPGSVPPMYDRETTACILCDSNLKSDFNINLPDINRVNPRRTTSKTGGRGQGSASNNRNYSTAGGGRDRGAGGSDRNTSNYRNNNNSGRGRESNNAASGRSGNACYKCGQPGHFANACPNQ</sequence>
<evidence type="ECO:0000256" key="7">
    <source>
        <dbReference type="PROSITE-ProRule" id="PRU00047"/>
    </source>
</evidence>
<dbReference type="InterPro" id="IPR036875">
    <property type="entry name" value="Znf_CCHC_sf"/>
</dbReference>
<dbReference type="SUPFAM" id="SSF57756">
    <property type="entry name" value="Retrovirus zinc finger-like domains"/>
    <property type="match status" value="1"/>
</dbReference>
<dbReference type="InterPro" id="IPR006171">
    <property type="entry name" value="TOPRIM_dom"/>
</dbReference>
<accession>A0ABD3PU29</accession>
<dbReference type="EC" id="5.6.2.1" evidence="3 8"/>
<evidence type="ECO:0000256" key="9">
    <source>
        <dbReference type="SAM" id="MobiDB-lite"/>
    </source>
</evidence>
<reference evidence="12 13" key="1">
    <citation type="submission" date="2024-10" db="EMBL/GenBank/DDBJ databases">
        <title>Updated reference genomes for cyclostephanoid diatoms.</title>
        <authorList>
            <person name="Roberts W.R."/>
            <person name="Alverson A.J."/>
        </authorList>
    </citation>
    <scope>NUCLEOTIDE SEQUENCE [LARGE SCALE GENOMIC DNA]</scope>
    <source>
        <strain evidence="12 13">AJA010-31</strain>
    </source>
</reference>
<dbReference type="SMART" id="SM00436">
    <property type="entry name" value="TOP1Bc"/>
    <property type="match status" value="1"/>
</dbReference>
<evidence type="ECO:0000256" key="6">
    <source>
        <dbReference type="ARBA" id="ARBA00023235"/>
    </source>
</evidence>
<keyword evidence="5 8" id="KW-0238">DNA-binding</keyword>
<feature type="compositionally biased region" description="Polar residues" evidence="9">
    <location>
        <begin position="938"/>
        <end position="956"/>
    </location>
</feature>
<dbReference type="InterPro" id="IPR001878">
    <property type="entry name" value="Znf_CCHC"/>
</dbReference>
<dbReference type="Gene3D" id="4.10.60.10">
    <property type="entry name" value="Zinc finger, CCHC-type"/>
    <property type="match status" value="1"/>
</dbReference>
<dbReference type="InterPro" id="IPR023405">
    <property type="entry name" value="Topo_IA_core_domain"/>
</dbReference>
<comment type="catalytic activity">
    <reaction evidence="1 8">
        <text>ATP-independent breakage of single-stranded DNA, followed by passage and rejoining.</text>
        <dbReference type="EC" id="5.6.2.1"/>
    </reaction>
</comment>
<dbReference type="PANTHER" id="PTHR11390">
    <property type="entry name" value="PROKARYOTIC DNA TOPOISOMERASE"/>
    <property type="match status" value="1"/>
</dbReference>
<dbReference type="CDD" id="cd00186">
    <property type="entry name" value="TOP1Ac"/>
    <property type="match status" value="1"/>
</dbReference>
<dbReference type="InterPro" id="IPR023406">
    <property type="entry name" value="Topo_IA_AS"/>
</dbReference>
<evidence type="ECO:0000256" key="3">
    <source>
        <dbReference type="ARBA" id="ARBA00012891"/>
    </source>
</evidence>
<dbReference type="EMBL" id="JALLPJ020000470">
    <property type="protein sequence ID" value="KAL3791164.1"/>
    <property type="molecule type" value="Genomic_DNA"/>
</dbReference>
<dbReference type="SMART" id="SM00437">
    <property type="entry name" value="TOP1Ac"/>
    <property type="match status" value="1"/>
</dbReference>
<dbReference type="PROSITE" id="PS50158">
    <property type="entry name" value="ZF_CCHC"/>
    <property type="match status" value="1"/>
</dbReference>
<feature type="domain" description="Topo IA-type catalytic" evidence="11">
    <location>
        <begin position="184"/>
        <end position="647"/>
    </location>
</feature>
<dbReference type="GO" id="GO:0008270">
    <property type="term" value="F:zinc ion binding"/>
    <property type="evidence" value="ECO:0007669"/>
    <property type="project" value="UniProtKB-KW"/>
</dbReference>
<dbReference type="InterPro" id="IPR013497">
    <property type="entry name" value="Topo_IA_cen"/>
</dbReference>
<evidence type="ECO:0000259" key="10">
    <source>
        <dbReference type="PROSITE" id="PS50158"/>
    </source>
</evidence>
<feature type="compositionally biased region" description="Low complexity" evidence="9">
    <location>
        <begin position="968"/>
        <end position="982"/>
    </location>
</feature>
<evidence type="ECO:0000256" key="5">
    <source>
        <dbReference type="ARBA" id="ARBA00023125"/>
    </source>
</evidence>
<dbReference type="Pfam" id="PF01751">
    <property type="entry name" value="Toprim"/>
    <property type="match status" value="1"/>
</dbReference>
<dbReference type="InterPro" id="IPR013825">
    <property type="entry name" value="Topo_IA_cen_sub2"/>
</dbReference>
<dbReference type="InterPro" id="IPR000380">
    <property type="entry name" value="Topo_IA"/>
</dbReference>
<dbReference type="SMART" id="SM00493">
    <property type="entry name" value="TOPRIM"/>
    <property type="match status" value="1"/>
</dbReference>
<gene>
    <name evidence="12" type="ORF">ACHAWO_013595</name>
</gene>
<dbReference type="InterPro" id="IPR003601">
    <property type="entry name" value="Topo_IA_2"/>
</dbReference>
<keyword evidence="13" id="KW-1185">Reference proteome</keyword>
<evidence type="ECO:0000256" key="8">
    <source>
        <dbReference type="RuleBase" id="RU362092"/>
    </source>
</evidence>
<dbReference type="FunFam" id="1.10.290.10:FF:000001">
    <property type="entry name" value="DNA topoisomerase"/>
    <property type="match status" value="1"/>
</dbReference>
<dbReference type="Gene3D" id="1.10.290.10">
    <property type="entry name" value="Topoisomerase I, domain 4"/>
    <property type="match status" value="1"/>
</dbReference>
<comment type="function">
    <text evidence="8">Introduces a single-strand break via transesterification at a target site in duplex DNA. Releases the supercoiling and torsional tension of DNA introduced during the DNA replication and transcription by transiently cleaving and rejoining one strand of the DNA duplex. The scissile phosphodiester is attacked by the catalytic tyrosine of the enzyme, resulting in the formation of a DNA-(5'-phosphotyrosyl)-enzyme intermediate and the expulsion of a 3'-OH DNA strand.</text>
</comment>
<dbReference type="PROSITE" id="PS00396">
    <property type="entry name" value="TOPO_IA_1"/>
    <property type="match status" value="1"/>
</dbReference>
<comment type="similarity">
    <text evidence="2 8">Belongs to the type IA topoisomerase family.</text>
</comment>
<dbReference type="InterPro" id="IPR034144">
    <property type="entry name" value="TOPRIM_TopoIII"/>
</dbReference>
<dbReference type="InterPro" id="IPR013824">
    <property type="entry name" value="Topo_IA_cen_sub1"/>
</dbReference>
<keyword evidence="7" id="KW-0479">Metal-binding</keyword>
<keyword evidence="7" id="KW-0863">Zinc-finger</keyword>
<dbReference type="InterPro" id="IPR003602">
    <property type="entry name" value="Topo_IA_DNA-bd_dom"/>
</dbReference>
<dbReference type="SUPFAM" id="SSF56712">
    <property type="entry name" value="Prokaryotic type I DNA topoisomerase"/>
    <property type="match status" value="1"/>
</dbReference>
<evidence type="ECO:0000313" key="12">
    <source>
        <dbReference type="EMBL" id="KAL3791164.1"/>
    </source>
</evidence>
<proteinExistence type="inferred from homology"/>
<comment type="caution">
    <text evidence="12">The sequence shown here is derived from an EMBL/GenBank/DDBJ whole genome shotgun (WGS) entry which is preliminary data.</text>
</comment>
<dbReference type="PANTHER" id="PTHR11390:SF21">
    <property type="entry name" value="DNA TOPOISOMERASE 3-ALPHA"/>
    <property type="match status" value="1"/>
</dbReference>
<protein>
    <recommendedName>
        <fullName evidence="3 8">DNA topoisomerase</fullName>
        <ecNumber evidence="3 8">5.6.2.1</ecNumber>
    </recommendedName>
</protein>
<dbReference type="Gene3D" id="2.70.20.10">
    <property type="entry name" value="Topoisomerase I, domain 3"/>
    <property type="match status" value="1"/>
</dbReference>
<dbReference type="Gene3D" id="3.40.50.140">
    <property type="match status" value="1"/>
</dbReference>